<feature type="compositionally biased region" description="Basic and acidic residues" evidence="1">
    <location>
        <begin position="453"/>
        <end position="469"/>
    </location>
</feature>
<dbReference type="OrthoDB" id="3320501at2"/>
<dbReference type="AlphaFoldDB" id="A0A4R4YEU7"/>
<name>A0A4R4YEU7_9PSEU</name>
<dbReference type="EMBL" id="SMKW01000048">
    <property type="protein sequence ID" value="TDD42369.1"/>
    <property type="molecule type" value="Genomic_DNA"/>
</dbReference>
<accession>A0A4R4YEU7</accession>
<dbReference type="RefSeq" id="WP_132490832.1">
    <property type="nucleotide sequence ID" value="NZ_SMKW01000048.1"/>
</dbReference>
<proteinExistence type="predicted"/>
<organism evidence="2 3">
    <name type="scientific">Saccharopolyspora elongata</name>
    <dbReference type="NCBI Taxonomy" id="2530387"/>
    <lineage>
        <taxon>Bacteria</taxon>
        <taxon>Bacillati</taxon>
        <taxon>Actinomycetota</taxon>
        <taxon>Actinomycetes</taxon>
        <taxon>Pseudonocardiales</taxon>
        <taxon>Pseudonocardiaceae</taxon>
        <taxon>Saccharopolyspora</taxon>
    </lineage>
</organism>
<keyword evidence="3" id="KW-1185">Reference proteome</keyword>
<sequence length="904" mass="96638">MSPLTKRRDDAADRSMIGHVIGNAHVVRPRHVLRDEIRDLALGLAADPDHELVVVDLPMDSSFAVWESTAKLLPRKRRGVRLVIGGRRSRETTALAGQWLSERLNCPVIAPDGSIMRSVGGSLFVDAGWGTGWVRFQPGKPPKPDGKRFPRPAWETAACLIEIMPTSAGSVAEPLPGGVWLRPRGPESVLRAHRKRLVETLPCQPDVCVVVLGCPGAPPITIQDITRFWSWLPDELRAQLRLAKFGPLTVPGNTSYYQNIADTLGEQITCYTGIPVGSRTEPEVYTLRTDGTVGWRAFAEEMTYTPAVAEGLAMPPALRSYCAPVFGVKEIAPAVYQYAPDVVLEVVQSGLWLRPPYELPHAPAIRSVEPDAERHLVLFEDGHGDASGRLRELAEDVLGCLVPATRHLSGLVRAESVVQQRIEIVGQALGAIEASPTAAAVTAGPAQQSTADPGERPAREPGQETDARQGKAPLESDAPLSVDTVTTRLASVTPEALSPMAPPMDATSMQSASMAEAATHDAPPAVPAPSADPPPVPGDSSAVQAPVADLPVVDAPGAERPRVSPVQITEVAALPAPQTGPPPSEVASASMPPTGIAAADAPAVTGTPAVQPPAQSDARQQTAAFVTIVQPTPSTAAAALVPKRGLDEERAWLRRTLSREYAAESNSVSRVLSEHPGFQGALERSSGGVLSDAVAIRLYLSGEGDGLDLQLRMGAVGPHVPFARCVVSGLSRLPSHRGATVFATSPTPQEWELYRSRKFFTEWGFINALSAPCAKQRQTNDVDVLVWSMTARRTKLLEPELNPTADRVLFVPGTSFKVLDLTEPEEGVRGQVLLRELAANEIDSAGRVDDNRASLDELALNSLRRCLDKWAEAKGEVRVADAAAPRFSLLPGLVRTTSAPEEER</sequence>
<dbReference type="Proteomes" id="UP000294947">
    <property type="component" value="Unassembled WGS sequence"/>
</dbReference>
<feature type="compositionally biased region" description="Pro residues" evidence="1">
    <location>
        <begin position="524"/>
        <end position="537"/>
    </location>
</feature>
<protein>
    <submittedName>
        <fullName evidence="2">Uncharacterized protein</fullName>
    </submittedName>
</protein>
<evidence type="ECO:0000313" key="2">
    <source>
        <dbReference type="EMBL" id="TDD42369.1"/>
    </source>
</evidence>
<evidence type="ECO:0000256" key="1">
    <source>
        <dbReference type="SAM" id="MobiDB-lite"/>
    </source>
</evidence>
<reference evidence="2 3" key="1">
    <citation type="submission" date="2019-03" db="EMBL/GenBank/DDBJ databases">
        <title>Draft genome sequences of novel Actinobacteria.</title>
        <authorList>
            <person name="Sahin N."/>
            <person name="Ay H."/>
            <person name="Saygin H."/>
        </authorList>
    </citation>
    <scope>NUCLEOTIDE SEQUENCE [LARGE SCALE GENOMIC DNA]</scope>
    <source>
        <strain evidence="2 3">7K502</strain>
    </source>
</reference>
<comment type="caution">
    <text evidence="2">The sequence shown here is derived from an EMBL/GenBank/DDBJ whole genome shotgun (WGS) entry which is preliminary data.</text>
</comment>
<dbReference type="Gene3D" id="3.90.176.10">
    <property type="entry name" value="Toxin ADP-ribosyltransferase, Chain A, domain 1"/>
    <property type="match status" value="1"/>
</dbReference>
<feature type="region of interest" description="Disordered" evidence="1">
    <location>
        <begin position="440"/>
        <end position="543"/>
    </location>
</feature>
<evidence type="ECO:0000313" key="3">
    <source>
        <dbReference type="Proteomes" id="UP000294947"/>
    </source>
</evidence>
<gene>
    <name evidence="2" type="ORF">E1288_29640</name>
</gene>